<evidence type="ECO:0000259" key="8">
    <source>
        <dbReference type="Pfam" id="PF06271"/>
    </source>
</evidence>
<keyword evidence="3 7" id="KW-0812">Transmembrane</keyword>
<evidence type="ECO:0000313" key="10">
    <source>
        <dbReference type="Proteomes" id="UP001612915"/>
    </source>
</evidence>
<dbReference type="EMBL" id="JBITLV010000007">
    <property type="protein sequence ID" value="MFI7589529.1"/>
    <property type="molecule type" value="Genomic_DNA"/>
</dbReference>
<keyword evidence="4 7" id="KW-1133">Transmembrane helix</keyword>
<feature type="transmembrane region" description="Helical" evidence="7">
    <location>
        <begin position="64"/>
        <end position="89"/>
    </location>
</feature>
<evidence type="ECO:0000256" key="4">
    <source>
        <dbReference type="ARBA" id="ARBA00022989"/>
    </source>
</evidence>
<evidence type="ECO:0000256" key="5">
    <source>
        <dbReference type="ARBA" id="ARBA00023136"/>
    </source>
</evidence>
<comment type="caution">
    <text evidence="9">The sequence shown here is derived from an EMBL/GenBank/DDBJ whole genome shotgun (WGS) entry which is preliminary data.</text>
</comment>
<feature type="transmembrane region" description="Helical" evidence="7">
    <location>
        <begin position="34"/>
        <end position="52"/>
    </location>
</feature>
<evidence type="ECO:0000256" key="1">
    <source>
        <dbReference type="ARBA" id="ARBA00004651"/>
    </source>
</evidence>
<dbReference type="PANTHER" id="PTHR36115:SF6">
    <property type="entry name" value="PROLINE-RICH ANTIGEN HOMOLOG"/>
    <property type="match status" value="1"/>
</dbReference>
<gene>
    <name evidence="9" type="ORF">ACIB24_20885</name>
</gene>
<dbReference type="PANTHER" id="PTHR36115">
    <property type="entry name" value="PROLINE-RICH ANTIGEN HOMOLOG-RELATED"/>
    <property type="match status" value="1"/>
</dbReference>
<dbReference type="Proteomes" id="UP001612915">
    <property type="component" value="Unassembled WGS sequence"/>
</dbReference>
<keyword evidence="10" id="KW-1185">Reference proteome</keyword>
<feature type="transmembrane region" description="Helical" evidence="7">
    <location>
        <begin position="101"/>
        <end position="124"/>
    </location>
</feature>
<reference evidence="9 10" key="1">
    <citation type="submission" date="2024-10" db="EMBL/GenBank/DDBJ databases">
        <title>The Natural Products Discovery Center: Release of the First 8490 Sequenced Strains for Exploring Actinobacteria Biosynthetic Diversity.</title>
        <authorList>
            <person name="Kalkreuter E."/>
            <person name="Kautsar S.A."/>
            <person name="Yang D."/>
            <person name="Bader C.D."/>
            <person name="Teijaro C.N."/>
            <person name="Fluegel L."/>
            <person name="Davis C.M."/>
            <person name="Simpson J.R."/>
            <person name="Lauterbach L."/>
            <person name="Steele A.D."/>
            <person name="Gui C."/>
            <person name="Meng S."/>
            <person name="Li G."/>
            <person name="Viehrig K."/>
            <person name="Ye F."/>
            <person name="Su P."/>
            <person name="Kiefer A.F."/>
            <person name="Nichols A."/>
            <person name="Cepeda A.J."/>
            <person name="Yan W."/>
            <person name="Fan B."/>
            <person name="Jiang Y."/>
            <person name="Adhikari A."/>
            <person name="Zheng C.-J."/>
            <person name="Schuster L."/>
            <person name="Cowan T.M."/>
            <person name="Smanski M.J."/>
            <person name="Chevrette M.G."/>
            <person name="De Carvalho L.P.S."/>
            <person name="Shen B."/>
        </authorList>
    </citation>
    <scope>NUCLEOTIDE SEQUENCE [LARGE SCALE GENOMIC DNA]</scope>
    <source>
        <strain evidence="9 10">NPDC049639</strain>
    </source>
</reference>
<accession>A0ABW8AT07</accession>
<protein>
    <submittedName>
        <fullName evidence="9">RDD family protein</fullName>
    </submittedName>
</protein>
<organism evidence="9 10">
    <name type="scientific">Spongisporangium articulatum</name>
    <dbReference type="NCBI Taxonomy" id="3362603"/>
    <lineage>
        <taxon>Bacteria</taxon>
        <taxon>Bacillati</taxon>
        <taxon>Actinomycetota</taxon>
        <taxon>Actinomycetes</taxon>
        <taxon>Kineosporiales</taxon>
        <taxon>Kineosporiaceae</taxon>
        <taxon>Spongisporangium</taxon>
    </lineage>
</organism>
<dbReference type="InterPro" id="IPR010432">
    <property type="entry name" value="RDD"/>
</dbReference>
<feature type="region of interest" description="Disordered" evidence="6">
    <location>
        <begin position="1"/>
        <end position="27"/>
    </location>
</feature>
<evidence type="ECO:0000256" key="6">
    <source>
        <dbReference type="SAM" id="MobiDB-lite"/>
    </source>
</evidence>
<evidence type="ECO:0000313" key="9">
    <source>
        <dbReference type="EMBL" id="MFI7589529.1"/>
    </source>
</evidence>
<evidence type="ECO:0000256" key="2">
    <source>
        <dbReference type="ARBA" id="ARBA00022475"/>
    </source>
</evidence>
<name>A0ABW8AT07_9ACTN</name>
<comment type="subcellular location">
    <subcellularLocation>
        <location evidence="1">Cell membrane</location>
        <topology evidence="1">Multi-pass membrane protein</topology>
    </subcellularLocation>
</comment>
<evidence type="ECO:0000256" key="3">
    <source>
        <dbReference type="ARBA" id="ARBA00022692"/>
    </source>
</evidence>
<proteinExistence type="predicted"/>
<keyword evidence="5 7" id="KW-0472">Membrane</keyword>
<feature type="domain" description="RDD" evidence="8">
    <location>
        <begin position="28"/>
        <end position="137"/>
    </location>
</feature>
<evidence type="ECO:0000256" key="7">
    <source>
        <dbReference type="SAM" id="Phobius"/>
    </source>
</evidence>
<dbReference type="Pfam" id="PF06271">
    <property type="entry name" value="RDD"/>
    <property type="match status" value="1"/>
</dbReference>
<dbReference type="InterPro" id="IPR051791">
    <property type="entry name" value="Pra-immunoreactive"/>
</dbReference>
<sequence length="143" mass="14702">MTESETGLSGYVPGADLGRPAEGPGSVARPGRRLLSLVIDWAVCLLIARGLFQASPSDPAGSLVPVLVLVVENALLIPTAGATLGQRLAGVQTERVDGGRLGLGVGLVRAVLLALVVPPFTLIWQRDLRGAHDLAAGAVVVRN</sequence>
<dbReference type="RefSeq" id="WP_398284114.1">
    <property type="nucleotide sequence ID" value="NZ_JBITLV010000007.1"/>
</dbReference>
<keyword evidence="2" id="KW-1003">Cell membrane</keyword>